<sequence>MPTNLEPLDPLDTLMVAIDTSIGALVTARAILEQAIIQQATIAEQNQPAPPPAPPQTMGVAEAECAHDPELLTQVPTMGAPAYSCPCGAILSELPGE</sequence>
<gene>
    <name evidence="1" type="primary">35</name>
    <name evidence="1" type="ORF">LAROYE_35</name>
</gene>
<proteinExistence type="predicted"/>
<organism evidence="1 2">
    <name type="scientific">Arthrobacter phage Laroye</name>
    <dbReference type="NCBI Taxonomy" id="1772305"/>
    <lineage>
        <taxon>Viruses</taxon>
        <taxon>Duplodnaviria</taxon>
        <taxon>Heunggongvirae</taxon>
        <taxon>Uroviricota</taxon>
        <taxon>Caudoviricetes</taxon>
        <taxon>Laroyevirus</taxon>
        <taxon>Laroyevirus laroye</taxon>
    </lineage>
</organism>
<dbReference type="GeneID" id="40078893"/>
<protein>
    <submittedName>
        <fullName evidence="1">Uncharacterized protein</fullName>
    </submittedName>
</protein>
<evidence type="ECO:0000313" key="1">
    <source>
        <dbReference type="EMBL" id="ALY09562.1"/>
    </source>
</evidence>
<dbReference type="RefSeq" id="YP_009603025.1">
    <property type="nucleotide sequence ID" value="NC_041947.1"/>
</dbReference>
<dbReference type="EMBL" id="KU160654">
    <property type="protein sequence ID" value="ALY09562.1"/>
    <property type="molecule type" value="Genomic_DNA"/>
</dbReference>
<accession>A0A0U4ILZ1</accession>
<evidence type="ECO:0000313" key="2">
    <source>
        <dbReference type="Proteomes" id="UP000222336"/>
    </source>
</evidence>
<name>A0A0U4ILZ1_9CAUD</name>
<keyword evidence="2" id="KW-1185">Reference proteome</keyword>
<reference evidence="2" key="1">
    <citation type="submission" date="2015-11" db="EMBL/GenBank/DDBJ databases">
        <authorList>
            <person name="Dogans D."/>
            <person name="Schneider V.M."/>
            <person name="Bradley K.W."/>
            <person name="Asai D.J."/>
            <person name="Bowman C.A."/>
            <person name="Russell D.A."/>
            <person name="Pope W.H."/>
            <person name="Jacobs-Sera D."/>
            <person name="Hendrix R.W."/>
            <person name="Hatfull G.F."/>
        </authorList>
    </citation>
    <scope>NUCLEOTIDE SEQUENCE [LARGE SCALE GENOMIC DNA]</scope>
</reference>
<dbReference type="Proteomes" id="UP000222336">
    <property type="component" value="Segment"/>
</dbReference>
<dbReference type="KEGG" id="vg:40078893"/>